<evidence type="ECO:0000313" key="2">
    <source>
        <dbReference type="EMBL" id="KFA93932.1"/>
    </source>
</evidence>
<name>A0A084SZP7_9BACT</name>
<dbReference type="Proteomes" id="UP000028547">
    <property type="component" value="Unassembled WGS sequence"/>
</dbReference>
<comment type="caution">
    <text evidence="2">The sequence shown here is derived from an EMBL/GenBank/DDBJ whole genome shotgun (WGS) entry which is preliminary data.</text>
</comment>
<feature type="region of interest" description="Disordered" evidence="1">
    <location>
        <begin position="110"/>
        <end position="129"/>
    </location>
</feature>
<proteinExistence type="predicted"/>
<dbReference type="RefSeq" id="WP_043390813.1">
    <property type="nucleotide sequence ID" value="NZ_JPMI01000033.1"/>
</dbReference>
<sequence length="129" mass="14020">MTNRAEALDVLQEAIDSLEGLRQPRKVEPTLDAIAAALKPLLELPDQLARRAVALDELLAWLVREGGLEPTTARAASRLLEAASVEGYAWDAGPDEVDENDKEALLDGLRSLQDELSDMPDDDDDAEDA</sequence>
<evidence type="ECO:0000256" key="1">
    <source>
        <dbReference type="SAM" id="MobiDB-lite"/>
    </source>
</evidence>
<dbReference type="AlphaFoldDB" id="A0A084SZP7"/>
<feature type="compositionally biased region" description="Acidic residues" evidence="1">
    <location>
        <begin position="115"/>
        <end position="129"/>
    </location>
</feature>
<reference evidence="2 3" key="1">
    <citation type="submission" date="2014-07" db="EMBL/GenBank/DDBJ databases">
        <title>Draft Genome Sequence of Gephyronic Acid Producer, Cystobacter violaceus Strain Cb vi76.</title>
        <authorList>
            <person name="Stevens D.C."/>
            <person name="Young J."/>
            <person name="Carmichael R."/>
            <person name="Tan J."/>
            <person name="Taylor R.E."/>
        </authorList>
    </citation>
    <scope>NUCLEOTIDE SEQUENCE [LARGE SCALE GENOMIC DNA]</scope>
    <source>
        <strain evidence="2 3">Cb vi76</strain>
    </source>
</reference>
<evidence type="ECO:0000313" key="3">
    <source>
        <dbReference type="Proteomes" id="UP000028547"/>
    </source>
</evidence>
<protein>
    <submittedName>
        <fullName evidence="2">Uncharacterized protein</fullName>
    </submittedName>
</protein>
<gene>
    <name evidence="2" type="ORF">Q664_06140</name>
</gene>
<organism evidence="2 3">
    <name type="scientific">Archangium violaceum Cb vi76</name>
    <dbReference type="NCBI Taxonomy" id="1406225"/>
    <lineage>
        <taxon>Bacteria</taxon>
        <taxon>Pseudomonadati</taxon>
        <taxon>Myxococcota</taxon>
        <taxon>Myxococcia</taxon>
        <taxon>Myxococcales</taxon>
        <taxon>Cystobacterineae</taxon>
        <taxon>Archangiaceae</taxon>
        <taxon>Archangium</taxon>
    </lineage>
</organism>
<accession>A0A084SZP7</accession>
<dbReference type="EMBL" id="JPMI01000033">
    <property type="protein sequence ID" value="KFA93932.1"/>
    <property type="molecule type" value="Genomic_DNA"/>
</dbReference>